<keyword evidence="3" id="KW-1185">Reference proteome</keyword>
<sequence length="82" mass="9609">KSPLWDPNRVLLRAMVDAQQQLIQTMEHMSSTLDRLALDRPRDRRGSSRARHDQRPRSSKFSIHKGQTPQDKEAEVIDIFEE</sequence>
<dbReference type="Proteomes" id="UP000824469">
    <property type="component" value="Unassembled WGS sequence"/>
</dbReference>
<comment type="caution">
    <text evidence="2">The sequence shown here is derived from an EMBL/GenBank/DDBJ whole genome shotgun (WGS) entry which is preliminary data.</text>
</comment>
<organism evidence="2 3">
    <name type="scientific">Taxus chinensis</name>
    <name type="common">Chinese yew</name>
    <name type="synonym">Taxus wallichiana var. chinensis</name>
    <dbReference type="NCBI Taxonomy" id="29808"/>
    <lineage>
        <taxon>Eukaryota</taxon>
        <taxon>Viridiplantae</taxon>
        <taxon>Streptophyta</taxon>
        <taxon>Embryophyta</taxon>
        <taxon>Tracheophyta</taxon>
        <taxon>Spermatophyta</taxon>
        <taxon>Pinopsida</taxon>
        <taxon>Pinidae</taxon>
        <taxon>Conifers II</taxon>
        <taxon>Cupressales</taxon>
        <taxon>Taxaceae</taxon>
        <taxon>Taxus</taxon>
    </lineage>
</organism>
<name>A0AA38GTY8_TAXCH</name>
<protein>
    <submittedName>
        <fullName evidence="2">Uncharacterized protein</fullName>
    </submittedName>
</protein>
<feature type="compositionally biased region" description="Basic and acidic residues" evidence="1">
    <location>
        <begin position="36"/>
        <end position="56"/>
    </location>
</feature>
<gene>
    <name evidence="2" type="ORF">KI387_007878</name>
</gene>
<feature type="region of interest" description="Disordered" evidence="1">
    <location>
        <begin position="28"/>
        <end position="82"/>
    </location>
</feature>
<proteinExistence type="predicted"/>
<evidence type="ECO:0000313" key="2">
    <source>
        <dbReference type="EMBL" id="KAH9327700.1"/>
    </source>
</evidence>
<reference evidence="2 3" key="1">
    <citation type="journal article" date="2021" name="Nat. Plants">
        <title>The Taxus genome provides insights into paclitaxel biosynthesis.</title>
        <authorList>
            <person name="Xiong X."/>
            <person name="Gou J."/>
            <person name="Liao Q."/>
            <person name="Li Y."/>
            <person name="Zhou Q."/>
            <person name="Bi G."/>
            <person name="Li C."/>
            <person name="Du R."/>
            <person name="Wang X."/>
            <person name="Sun T."/>
            <person name="Guo L."/>
            <person name="Liang H."/>
            <person name="Lu P."/>
            <person name="Wu Y."/>
            <person name="Zhang Z."/>
            <person name="Ro D.K."/>
            <person name="Shang Y."/>
            <person name="Huang S."/>
            <person name="Yan J."/>
        </authorList>
    </citation>
    <scope>NUCLEOTIDE SEQUENCE [LARGE SCALE GENOMIC DNA]</scope>
    <source>
        <strain evidence="2">Ta-2019</strain>
    </source>
</reference>
<evidence type="ECO:0000313" key="3">
    <source>
        <dbReference type="Proteomes" id="UP000824469"/>
    </source>
</evidence>
<feature type="compositionally biased region" description="Polar residues" evidence="1">
    <location>
        <begin position="59"/>
        <end position="69"/>
    </location>
</feature>
<evidence type="ECO:0000256" key="1">
    <source>
        <dbReference type="SAM" id="MobiDB-lite"/>
    </source>
</evidence>
<accession>A0AA38GTY8</accession>
<dbReference type="EMBL" id="JAHRHJ020000002">
    <property type="protein sequence ID" value="KAH9327700.1"/>
    <property type="molecule type" value="Genomic_DNA"/>
</dbReference>
<dbReference type="AlphaFoldDB" id="A0AA38GTY8"/>
<feature type="non-terminal residue" evidence="2">
    <location>
        <position position="1"/>
    </location>
</feature>